<dbReference type="Pfam" id="PF02771">
    <property type="entry name" value="Acyl-CoA_dh_N"/>
    <property type="match status" value="1"/>
</dbReference>
<evidence type="ECO:0000259" key="8">
    <source>
        <dbReference type="Pfam" id="PF02770"/>
    </source>
</evidence>
<evidence type="ECO:0000259" key="9">
    <source>
        <dbReference type="Pfam" id="PF02771"/>
    </source>
</evidence>
<comment type="similarity">
    <text evidence="2 6">Belongs to the acyl-CoA dehydrogenase family.</text>
</comment>
<dbReference type="Proteomes" id="UP001501020">
    <property type="component" value="Unassembled WGS sequence"/>
</dbReference>
<comment type="cofactor">
    <cofactor evidence="1 6">
        <name>FAD</name>
        <dbReference type="ChEBI" id="CHEBI:57692"/>
    </cofactor>
</comment>
<evidence type="ECO:0000259" key="7">
    <source>
        <dbReference type="Pfam" id="PF00441"/>
    </source>
</evidence>
<dbReference type="Pfam" id="PF00441">
    <property type="entry name" value="Acyl-CoA_dh_1"/>
    <property type="match status" value="1"/>
</dbReference>
<dbReference type="Gene3D" id="2.40.110.10">
    <property type="entry name" value="Butyryl-CoA Dehydrogenase, subunit A, domain 2"/>
    <property type="match status" value="1"/>
</dbReference>
<evidence type="ECO:0000256" key="5">
    <source>
        <dbReference type="ARBA" id="ARBA00023002"/>
    </source>
</evidence>
<feature type="domain" description="Acyl-CoA dehydrogenase/oxidase C-terminal" evidence="7">
    <location>
        <begin position="246"/>
        <end position="398"/>
    </location>
</feature>
<protein>
    <submittedName>
        <fullName evidence="10">Acyl-CoA dehydrogenase family protein</fullName>
    </submittedName>
</protein>
<dbReference type="Gene3D" id="1.20.140.10">
    <property type="entry name" value="Butyryl-CoA Dehydrogenase, subunit A, domain 3"/>
    <property type="match status" value="1"/>
</dbReference>
<keyword evidence="4 6" id="KW-0274">FAD</keyword>
<sequence length="406" mass="43357">MSGDLAAFRERAARFLAGRLERRAPREDAAWGEGDDRISLFEEIDPEAERRTLDAARRWQRDLFDAGFGWIDGPAELGGAGLTAEHEAAFRGLLAGFESPDLRPLTVGLDIVAPAVLAHGDDELKRRVLPGLHRGELMACQLFSEPEAGSDLAAVRTAARRDGDAWVLNGHKVWTSGGHLADIGLALARTDPEASKHAGLTMFLVDMRDPGVRVEPIRQMTGGASFNEVFIGGARVPDRDRVGGPGEGWRVALTTLLGERSSLGGEGGGPLPAGFVPRLRQLVAVLPEADDPLVRRDAERALMSVDAMRLTAERYGEQERGGAGGGLNGVEGSVAKLLLVRALADTERLLTGLLGRGLVADDGSWGRFCWSEFVLGIPAFSIAGGTDDVQRNIVAERGLRLPKGAS</sequence>
<comment type="caution">
    <text evidence="10">The sequence shown here is derived from an EMBL/GenBank/DDBJ whole genome shotgun (WGS) entry which is preliminary data.</text>
</comment>
<accession>A0ABP5LU04</accession>
<evidence type="ECO:0000313" key="11">
    <source>
        <dbReference type="Proteomes" id="UP001501020"/>
    </source>
</evidence>
<dbReference type="Gene3D" id="1.10.540.10">
    <property type="entry name" value="Acyl-CoA dehydrogenase/oxidase, N-terminal domain"/>
    <property type="match status" value="1"/>
</dbReference>
<dbReference type="InterPro" id="IPR052161">
    <property type="entry name" value="Mycobact_Acyl-CoA_DH"/>
</dbReference>
<dbReference type="InterPro" id="IPR036250">
    <property type="entry name" value="AcylCo_DH-like_C"/>
</dbReference>
<dbReference type="InterPro" id="IPR009100">
    <property type="entry name" value="AcylCoA_DH/oxidase_NM_dom_sf"/>
</dbReference>
<dbReference type="SUPFAM" id="SSF56645">
    <property type="entry name" value="Acyl-CoA dehydrogenase NM domain-like"/>
    <property type="match status" value="1"/>
</dbReference>
<evidence type="ECO:0000256" key="1">
    <source>
        <dbReference type="ARBA" id="ARBA00001974"/>
    </source>
</evidence>
<keyword evidence="11" id="KW-1185">Reference proteome</keyword>
<dbReference type="InterPro" id="IPR037069">
    <property type="entry name" value="AcylCoA_DH/ox_N_sf"/>
</dbReference>
<dbReference type="EMBL" id="BAAAMR010000063">
    <property type="protein sequence ID" value="GAA2153949.1"/>
    <property type="molecule type" value="Genomic_DNA"/>
</dbReference>
<evidence type="ECO:0000256" key="2">
    <source>
        <dbReference type="ARBA" id="ARBA00009347"/>
    </source>
</evidence>
<organism evidence="10 11">
    <name type="scientific">Actinomadura napierensis</name>
    <dbReference type="NCBI Taxonomy" id="267854"/>
    <lineage>
        <taxon>Bacteria</taxon>
        <taxon>Bacillati</taxon>
        <taxon>Actinomycetota</taxon>
        <taxon>Actinomycetes</taxon>
        <taxon>Streptosporangiales</taxon>
        <taxon>Thermomonosporaceae</taxon>
        <taxon>Actinomadura</taxon>
    </lineage>
</organism>
<name>A0ABP5LU04_9ACTN</name>
<keyword evidence="5 6" id="KW-0560">Oxidoreductase</keyword>
<reference evidence="11" key="1">
    <citation type="journal article" date="2019" name="Int. J. Syst. Evol. Microbiol.">
        <title>The Global Catalogue of Microorganisms (GCM) 10K type strain sequencing project: providing services to taxonomists for standard genome sequencing and annotation.</title>
        <authorList>
            <consortium name="The Broad Institute Genomics Platform"/>
            <consortium name="The Broad Institute Genome Sequencing Center for Infectious Disease"/>
            <person name="Wu L."/>
            <person name="Ma J."/>
        </authorList>
    </citation>
    <scope>NUCLEOTIDE SEQUENCE [LARGE SCALE GENOMIC DNA]</scope>
    <source>
        <strain evidence="11">JCM 13850</strain>
    </source>
</reference>
<dbReference type="PANTHER" id="PTHR43292:SF4">
    <property type="entry name" value="ACYL-COA DEHYDROGENASE FADE34"/>
    <property type="match status" value="1"/>
</dbReference>
<dbReference type="InterPro" id="IPR009075">
    <property type="entry name" value="AcylCo_DH/oxidase_C"/>
</dbReference>
<feature type="domain" description="Acyl-CoA dehydrogenase/oxidase N-terminal" evidence="9">
    <location>
        <begin position="42"/>
        <end position="136"/>
    </location>
</feature>
<dbReference type="InterPro" id="IPR046373">
    <property type="entry name" value="Acyl-CoA_Oxase/DH_mid-dom_sf"/>
</dbReference>
<proteinExistence type="inferred from homology"/>
<dbReference type="Pfam" id="PF02770">
    <property type="entry name" value="Acyl-CoA_dh_M"/>
    <property type="match status" value="1"/>
</dbReference>
<dbReference type="RefSeq" id="WP_344274713.1">
    <property type="nucleotide sequence ID" value="NZ_BAAAMR010000063.1"/>
</dbReference>
<evidence type="ECO:0000256" key="4">
    <source>
        <dbReference type="ARBA" id="ARBA00022827"/>
    </source>
</evidence>
<dbReference type="InterPro" id="IPR006091">
    <property type="entry name" value="Acyl-CoA_Oxase/DH_mid-dom"/>
</dbReference>
<dbReference type="PANTHER" id="PTHR43292">
    <property type="entry name" value="ACYL-COA DEHYDROGENASE"/>
    <property type="match status" value="1"/>
</dbReference>
<dbReference type="SUPFAM" id="SSF47203">
    <property type="entry name" value="Acyl-CoA dehydrogenase C-terminal domain-like"/>
    <property type="match status" value="1"/>
</dbReference>
<keyword evidence="3 6" id="KW-0285">Flavoprotein</keyword>
<evidence type="ECO:0000313" key="10">
    <source>
        <dbReference type="EMBL" id="GAA2153949.1"/>
    </source>
</evidence>
<dbReference type="InterPro" id="IPR013786">
    <property type="entry name" value="AcylCoA_DH/ox_N"/>
</dbReference>
<feature type="domain" description="Acyl-CoA oxidase/dehydrogenase middle" evidence="8">
    <location>
        <begin position="140"/>
        <end position="222"/>
    </location>
</feature>
<evidence type="ECO:0000256" key="6">
    <source>
        <dbReference type="RuleBase" id="RU362125"/>
    </source>
</evidence>
<gene>
    <name evidence="10" type="ORF">GCM10009727_60690</name>
</gene>
<evidence type="ECO:0000256" key="3">
    <source>
        <dbReference type="ARBA" id="ARBA00022630"/>
    </source>
</evidence>